<dbReference type="InterPro" id="IPR043502">
    <property type="entry name" value="DNA/RNA_pol_sf"/>
</dbReference>
<evidence type="ECO:0000256" key="2">
    <source>
        <dbReference type="SAM" id="MobiDB-lite"/>
    </source>
</evidence>
<name>A0A6L2LBS7_TANCI</name>
<feature type="compositionally biased region" description="Polar residues" evidence="2">
    <location>
        <begin position="1380"/>
        <end position="1390"/>
    </location>
</feature>
<proteinExistence type="predicted"/>
<dbReference type="EMBL" id="BKCJ010004129">
    <property type="protein sequence ID" value="GEU59196.1"/>
    <property type="molecule type" value="Genomic_DNA"/>
</dbReference>
<keyword evidence="1" id="KW-0175">Coiled coil</keyword>
<gene>
    <name evidence="4" type="ORF">Tci_031174</name>
</gene>
<feature type="region of interest" description="Disordered" evidence="2">
    <location>
        <begin position="753"/>
        <end position="791"/>
    </location>
</feature>
<protein>
    <submittedName>
        <fullName evidence="4">Copia protein</fullName>
    </submittedName>
</protein>
<dbReference type="SUPFAM" id="SSF56672">
    <property type="entry name" value="DNA/RNA polymerases"/>
    <property type="match status" value="1"/>
</dbReference>
<dbReference type="Pfam" id="PF14223">
    <property type="entry name" value="Retrotran_gag_2"/>
    <property type="match status" value="1"/>
</dbReference>
<sequence>MKVEESLNVTFNESPPPTKLSPLVVDDVGEEEAIENNTKVVNKNNMEDKFIEVDEDLDDVEIVVCVSSVLVSKLPISPPSSSYTFPSSLSSSSSTCFGFTLLPLLPLRTSSKGAHFINETLKANPIHESFNSFNVDWCKKWIIKSFHWQMKNVSEHIHSINKLLSIQHELERFFRTRRAKDTLQHNIIVASPDLMVFWNKLSSWDYLLSHVEYLILIGDSPLPTRIVDGALQIGAPTIAKQRLAKKNELKAKGTLLIALPDQHQLKFNIHKDAKSLMEAIKKQFGESLDQIHDRLQKLISQLKILGETISREDINLKFLRSLPSEWKTHTLIWRNKVDLEEQSLDDLFSNLKIYEAEAKALKQIDPDDLEKMDLKRQMAMLTIRARRFFKRTRRNLGNADHQGTTGTMKLLDELSQRRYLLQMLWCLSVMQLVAMIGVFKLTKNLLIIHLWHTPHSAHQVLHDPIMSHESDNRVPKNPENDRYKTSEGYHVVPPPYTGLACPLNLIWSRLVSLNAATHVPTDVTQSTVKSTWQVKHVVKKEHSPIRRPINQRIATKNSNFNKKVTTIKVNKVNVVQGNKGNAEKASAYWVWKPKCKVLDHVSRLTKGNPQQALKDKGFINSGCSRHMTRNISFLLEFKEIDGGYVAFGGNPKGDIECVVLSSNYKLPDENHVLLRVLRENNMYNVDLKNVVLLGGIGPKWLFIINTLTMSMNYQPVVAGNQPNDNAGIKEIVNADPHNTDDDVADDAFDVKENENDVHVSANGSDKTDNKTHDEKAKRDDKGQSPVDSPIGVKDLRAEFKEFSFNSSNRVNAVSAPVNAAGPNPTNSTNSFNTISPYVNVVSLNFRIAGKSSFVDPSKYPDDPDMPGLEDIVYSDDEEDVGAEADLSNLETICVLIPTTIVHKDHPVNRIIGDLNSAPQTRSMTRMVFRNKKDERGIMIKNKARLVAQGHSQEEGIDYDEVFAPVARIEAIRLFLAYASFMGFMVYQMDVKSAFLYGAIEEEVYVCQPPGFEDLDYPNKVYKVVKAFYRLYQAPRAWYETLANYLLENGFQRGKIDQTLFIKKQKGDILLVQVYVDDIIFGSTNKELYKAFKKLMKDNQDKYVAKILRKFGFTDVKSASTPIEIEKPLLKDPDGEDVDVHIYRVECLPNAEIFEELARKGYEKLPPKLTFYKAFFSPQWKFLIHTLVQCLSAKRTAWNEFSYSMASAVICLAIGGCIQTRGKIPAIDADERIILVDEEEVAMDAKSRERLNQEDVNAASKEVSAVSALELVSAAEPTVFDDEDVTMAMAQTLIKLKAKKAKILDEQIAQKLHDEETMVGYKMKFFKGMTYDKVRPIFEREYKKVETLFKPDKNVQETKKKKVADETLLQESFKKLRATEVSGSESTQEIPSNDPKEMTKEDVQNMLEIVPVPEFKVEALQVKYPIIDWEIHTEEKDYPLSNVVMILMLSGKIQVEEGNKMARDLVMKIFMEANKPRSKSLDTSS</sequence>
<feature type="coiled-coil region" evidence="1">
    <location>
        <begin position="337"/>
        <end position="364"/>
    </location>
</feature>
<reference evidence="4" key="1">
    <citation type="journal article" date="2019" name="Sci. Rep.">
        <title>Draft genome of Tanacetum cinerariifolium, the natural source of mosquito coil.</title>
        <authorList>
            <person name="Yamashiro T."/>
            <person name="Shiraishi A."/>
            <person name="Satake H."/>
            <person name="Nakayama K."/>
        </authorList>
    </citation>
    <scope>NUCLEOTIDE SEQUENCE</scope>
</reference>
<evidence type="ECO:0000256" key="1">
    <source>
        <dbReference type="SAM" id="Coils"/>
    </source>
</evidence>
<feature type="region of interest" description="Disordered" evidence="2">
    <location>
        <begin position="1378"/>
        <end position="1397"/>
    </location>
</feature>
<feature type="compositionally biased region" description="Basic and acidic residues" evidence="2">
    <location>
        <begin position="765"/>
        <end position="782"/>
    </location>
</feature>
<feature type="compositionally biased region" description="Basic and acidic residues" evidence="2">
    <location>
        <begin position="469"/>
        <end position="487"/>
    </location>
</feature>
<feature type="domain" description="Reverse transcriptase Ty1/copia-type" evidence="3">
    <location>
        <begin position="924"/>
        <end position="1104"/>
    </location>
</feature>
<evidence type="ECO:0000259" key="3">
    <source>
        <dbReference type="Pfam" id="PF07727"/>
    </source>
</evidence>
<organism evidence="4">
    <name type="scientific">Tanacetum cinerariifolium</name>
    <name type="common">Dalmatian daisy</name>
    <name type="synonym">Chrysanthemum cinerariifolium</name>
    <dbReference type="NCBI Taxonomy" id="118510"/>
    <lineage>
        <taxon>Eukaryota</taxon>
        <taxon>Viridiplantae</taxon>
        <taxon>Streptophyta</taxon>
        <taxon>Embryophyta</taxon>
        <taxon>Tracheophyta</taxon>
        <taxon>Spermatophyta</taxon>
        <taxon>Magnoliopsida</taxon>
        <taxon>eudicotyledons</taxon>
        <taxon>Gunneridae</taxon>
        <taxon>Pentapetalae</taxon>
        <taxon>asterids</taxon>
        <taxon>campanulids</taxon>
        <taxon>Asterales</taxon>
        <taxon>Asteraceae</taxon>
        <taxon>Asteroideae</taxon>
        <taxon>Anthemideae</taxon>
        <taxon>Anthemidinae</taxon>
        <taxon>Tanacetum</taxon>
    </lineage>
</organism>
<accession>A0A6L2LBS7</accession>
<feature type="region of interest" description="Disordered" evidence="2">
    <location>
        <begin position="1"/>
        <end position="20"/>
    </location>
</feature>
<feature type="region of interest" description="Disordered" evidence="2">
    <location>
        <begin position="469"/>
        <end position="488"/>
    </location>
</feature>
<comment type="caution">
    <text evidence="4">The sequence shown here is derived from an EMBL/GenBank/DDBJ whole genome shotgun (WGS) entry which is preliminary data.</text>
</comment>
<dbReference type="Pfam" id="PF07727">
    <property type="entry name" value="RVT_2"/>
    <property type="match status" value="1"/>
</dbReference>
<evidence type="ECO:0000313" key="4">
    <source>
        <dbReference type="EMBL" id="GEU59196.1"/>
    </source>
</evidence>
<dbReference type="InterPro" id="IPR013103">
    <property type="entry name" value="RVT_2"/>
</dbReference>